<dbReference type="InterPro" id="IPR008979">
    <property type="entry name" value="Galactose-bd-like_sf"/>
</dbReference>
<dbReference type="PANTHER" id="PTHR13194:SF19">
    <property type="entry name" value="NAD(P)-BINDING ROSSMANN-FOLD SUPERFAMILY PROTEIN"/>
    <property type="match status" value="1"/>
</dbReference>
<dbReference type="InterPro" id="IPR013857">
    <property type="entry name" value="NADH-UbQ_OxRdtase-assoc_prot30"/>
</dbReference>
<dbReference type="SUPFAM" id="SSF49785">
    <property type="entry name" value="Galactose-binding domain-like"/>
    <property type="match status" value="1"/>
</dbReference>
<dbReference type="Pfam" id="PF08547">
    <property type="entry name" value="CIA30"/>
    <property type="match status" value="1"/>
</dbReference>
<evidence type="ECO:0000259" key="2">
    <source>
        <dbReference type="Pfam" id="PF08547"/>
    </source>
</evidence>
<reference evidence="3" key="1">
    <citation type="submission" date="2020-05" db="EMBL/GenBank/DDBJ databases">
        <authorList>
            <person name="Chiriac C."/>
            <person name="Salcher M."/>
            <person name="Ghai R."/>
            <person name="Kavagutti S V."/>
        </authorList>
    </citation>
    <scope>NUCLEOTIDE SEQUENCE</scope>
</reference>
<dbReference type="PANTHER" id="PTHR13194">
    <property type="entry name" value="COMPLEX I INTERMEDIATE-ASSOCIATED PROTEIN 30"/>
    <property type="match status" value="1"/>
</dbReference>
<organism evidence="3">
    <name type="scientific">freshwater metagenome</name>
    <dbReference type="NCBI Taxonomy" id="449393"/>
    <lineage>
        <taxon>unclassified sequences</taxon>
        <taxon>metagenomes</taxon>
        <taxon>ecological metagenomes</taxon>
    </lineage>
</organism>
<name>A0A6J7FQ63_9ZZZZ</name>
<dbReference type="InterPro" id="IPR039131">
    <property type="entry name" value="NDUFAF1"/>
</dbReference>
<proteinExistence type="inferred from homology"/>
<gene>
    <name evidence="3" type="ORF">UFOPK3376_03253</name>
</gene>
<evidence type="ECO:0000256" key="1">
    <source>
        <dbReference type="ARBA" id="ARBA00007884"/>
    </source>
</evidence>
<protein>
    <submittedName>
        <fullName evidence="3">Unannotated protein</fullName>
    </submittedName>
</protein>
<evidence type="ECO:0000313" key="3">
    <source>
        <dbReference type="EMBL" id="CAB4897852.1"/>
    </source>
</evidence>
<sequence length="232" mass="24109">MTMCVSPRAVIATVLALALAAMTACGNESRGAGAIETSPVVTAAAPTSSSGTIPVTTTPVQSATTTTTILPVFDFVTPASADGWRVTNDTVMGGVSSGELAWSDGVLVFAGELSLDNNGGFASIRSPAIKPQVALGWAGRSGVRVQVDGDGRRWTLELRTDDDSGGWIRSFPTSSTGLTDVDLFWASFAPVTRFLQPRPTGEPLDPARIVTVAFYLVDGVEGSFRLGIRSIA</sequence>
<dbReference type="EMBL" id="CAFBLP010000159">
    <property type="protein sequence ID" value="CAB4897852.1"/>
    <property type="molecule type" value="Genomic_DNA"/>
</dbReference>
<feature type="domain" description="NADH:ubiquinone oxidoreductase intermediate-associated protein 30" evidence="2">
    <location>
        <begin position="73"/>
        <end position="228"/>
    </location>
</feature>
<comment type="similarity">
    <text evidence="1">Belongs to the CIA30 family.</text>
</comment>
<dbReference type="AlphaFoldDB" id="A0A6J7FQ63"/>
<accession>A0A6J7FQ63</accession>